<keyword evidence="1" id="KW-0812">Transmembrane</keyword>
<evidence type="ECO:0000313" key="5">
    <source>
        <dbReference type="Proteomes" id="UP000076359"/>
    </source>
</evidence>
<evidence type="ECO:0000313" key="2">
    <source>
        <dbReference type="EMBL" id="CDO67236.1"/>
    </source>
</evidence>
<protein>
    <submittedName>
        <fullName evidence="2">Uncharacterized protein</fullName>
    </submittedName>
</protein>
<dbReference type="NCBIfam" id="TIGR01639">
    <property type="entry name" value="P_fal_TIGR01639"/>
    <property type="match status" value="1"/>
</dbReference>
<dbReference type="EMBL" id="LVLA01000015">
    <property type="protein sequence ID" value="KYN94423.1"/>
    <property type="molecule type" value="Genomic_DNA"/>
</dbReference>
<gene>
    <name evidence="2" type="ORF">PRCDC_1476400</name>
    <name evidence="3" type="ORF">PRSY57_1476400</name>
</gene>
<dbReference type="Proteomes" id="UP000027581">
    <property type="component" value="Unassembled WGS sequence"/>
</dbReference>
<keyword evidence="1" id="KW-1133">Transmembrane helix</keyword>
<evidence type="ECO:0000313" key="3">
    <source>
        <dbReference type="EMBL" id="KYN94423.1"/>
    </source>
</evidence>
<dbReference type="InterPro" id="IPR006526">
    <property type="entry name" value="Export_prot_PHISTa/b/c"/>
</dbReference>
<dbReference type="Proteomes" id="UP000076359">
    <property type="component" value="Chromosome 14"/>
</dbReference>
<feature type="transmembrane region" description="Helical" evidence="1">
    <location>
        <begin position="41"/>
        <end position="63"/>
    </location>
</feature>
<dbReference type="RefSeq" id="XP_012765813.1">
    <property type="nucleotide sequence ID" value="XM_012910359.2"/>
</dbReference>
<reference evidence="3 5" key="3">
    <citation type="journal article" date="2016" name="Nat. Commun.">
        <title>Genomes of cryptic chimpanzee Plasmodium species reveal key evolutionary events leading to human malaria.</title>
        <authorList>
            <person name="Sundararaman S.A."/>
            <person name="Plenderleith L.J."/>
            <person name="Liu W."/>
            <person name="Loy D.E."/>
            <person name="Learn G.H."/>
            <person name="Li Y."/>
            <person name="Shaw K.S."/>
            <person name="Ayouba A."/>
            <person name="Peeters M."/>
            <person name="Speede S."/>
            <person name="Shaw G.M."/>
            <person name="Bushman F.D."/>
            <person name="Brisson D."/>
            <person name="Rayner J.C."/>
            <person name="Sharp P.M."/>
            <person name="Hahn B.H."/>
        </authorList>
    </citation>
    <scope>NUCLEOTIDE SEQUENCE [LARGE SCALE GENOMIC DNA]</scope>
    <source>
        <strain evidence="3 5">SY57</strain>
    </source>
</reference>
<keyword evidence="1" id="KW-0472">Membrane</keyword>
<name>A0A060S0K0_PLARE</name>
<evidence type="ECO:0000256" key="1">
    <source>
        <dbReference type="SAM" id="Phobius"/>
    </source>
</evidence>
<dbReference type="VEuPathDB" id="PlasmoDB:PRG01_1477200"/>
<dbReference type="EMBL" id="HG810775">
    <property type="protein sequence ID" value="CDO67236.1"/>
    <property type="molecule type" value="Genomic_DNA"/>
</dbReference>
<organism evidence="2 4">
    <name type="scientific">Plasmodium reichenowi</name>
    <dbReference type="NCBI Taxonomy" id="5854"/>
    <lineage>
        <taxon>Eukaryota</taxon>
        <taxon>Sar</taxon>
        <taxon>Alveolata</taxon>
        <taxon>Apicomplexa</taxon>
        <taxon>Aconoidasida</taxon>
        <taxon>Haemosporida</taxon>
        <taxon>Plasmodiidae</taxon>
        <taxon>Plasmodium</taxon>
        <taxon>Plasmodium (Laverania)</taxon>
    </lineage>
</organism>
<dbReference type="VEuPathDB" id="PlasmoDB:PRCDC_1476400"/>
<dbReference type="AlphaFoldDB" id="A0A060S0K0"/>
<feature type="transmembrane region" description="Helical" evidence="1">
    <location>
        <begin position="6"/>
        <end position="29"/>
    </location>
</feature>
<accession>A0A060S0K0</accession>
<reference evidence="2" key="1">
    <citation type="submission" date="2014-01" db="EMBL/GenBank/DDBJ databases">
        <authorList>
            <person name="Aslett M."/>
        </authorList>
    </citation>
    <scope>NUCLEOTIDE SEQUENCE</scope>
    <source>
        <strain evidence="2">CDC</strain>
    </source>
</reference>
<proteinExistence type="predicted"/>
<reference evidence="2" key="2">
    <citation type="submission" date="2014-05" db="EMBL/GenBank/DDBJ databases">
        <title>The genome sequences of chimpanzee malaria parasites reveal the path to human adaptation.</title>
        <authorList>
            <person name="Otto T.D."/>
            <person name="Rayner J.C."/>
            <person name="Boehme U."/>
            <person name="Pain A."/>
            <person name="Spottiswoode N."/>
            <person name="Sanders M."/>
            <person name="Quail M."/>
            <person name="Ollomo B."/>
            <person name="Renaud F."/>
            <person name="Thomas A.W."/>
            <person name="Prugnolle F."/>
            <person name="Conway D.J."/>
            <person name="Newbold C."/>
            <person name="Berriman M."/>
        </authorList>
    </citation>
    <scope>NUCLEOTIDE SEQUENCE [LARGE SCALE GENOMIC DNA]</scope>
    <source>
        <strain evidence="2">CDC</strain>
    </source>
</reference>
<dbReference type="KEGG" id="prei:PRSY57_1476400"/>
<keyword evidence="4" id="KW-1185">Reference proteome</keyword>
<sequence length="311" mass="37423">MIGIDFYSIFNKIFIFLCLKASCFEFFYLGNEYKNSWKVFIVLKCLFCFSIYLFLMMSLFLLLCCILRDGLPSYLSSVSKSVNAIIHMQIENDSDSDEFKSIIDDNTIVVNNTTDTSYKDARYFYTEHIFSSYTSSGSYRSNLSIKKCRDFSLFENKEDIYILLYSLHRMPKKCDIMGIWYQAIYVAKNSYKMKENLKKYMWCYFANYPKAILPYYKESIKIILRNFSDEVSFRMYPYLIKYNKRFIKLVEIKPKLNIIVKYIWAFTEFLDRIKRDIYFKYKRGCFKFVIDYNENLANNNTFLKYIDISKN</sequence>
<dbReference type="GeneID" id="24534025"/>
<evidence type="ECO:0000313" key="4">
    <source>
        <dbReference type="Proteomes" id="UP000027581"/>
    </source>
</evidence>